<feature type="signal peptide" evidence="1">
    <location>
        <begin position="1"/>
        <end position="27"/>
    </location>
</feature>
<dbReference type="Proteomes" id="UP001431131">
    <property type="component" value="Unassembled WGS sequence"/>
</dbReference>
<name>A0AAW5DY47_9BACI</name>
<evidence type="ECO:0000313" key="2">
    <source>
        <dbReference type="EMBL" id="MCH1623960.1"/>
    </source>
</evidence>
<evidence type="ECO:0000256" key="1">
    <source>
        <dbReference type="SAM" id="SignalP"/>
    </source>
</evidence>
<feature type="chain" id="PRO_5043453539" evidence="1">
    <location>
        <begin position="28"/>
        <end position="228"/>
    </location>
</feature>
<protein>
    <submittedName>
        <fullName evidence="2">DUF3993 domain-containing protein</fullName>
    </submittedName>
</protein>
<gene>
    <name evidence="2" type="ORF">MJG50_01360</name>
</gene>
<comment type="caution">
    <text evidence="2">The sequence shown here is derived from an EMBL/GenBank/DDBJ whole genome shotgun (WGS) entry which is preliminary data.</text>
</comment>
<keyword evidence="1" id="KW-0732">Signal</keyword>
<dbReference type="Pfam" id="PF13158">
    <property type="entry name" value="DUF3993"/>
    <property type="match status" value="1"/>
</dbReference>
<proteinExistence type="predicted"/>
<accession>A0AAW5DY47</accession>
<dbReference type="EMBL" id="JAKTTI010000001">
    <property type="protein sequence ID" value="MCH1623960.1"/>
    <property type="molecule type" value="Genomic_DNA"/>
</dbReference>
<reference evidence="2" key="1">
    <citation type="submission" date="2022-02" db="EMBL/GenBank/DDBJ databases">
        <title>Fredinandcohnia quinoae sp. nov. isolated from Chenopodium quinoa seeds.</title>
        <authorList>
            <person name="Saati-Santamaria Z."/>
            <person name="Flores-Felix J.D."/>
            <person name="Igual J.M."/>
            <person name="Velazquez E."/>
            <person name="Garcia-Fraile P."/>
            <person name="Martinez-Molina E."/>
        </authorList>
    </citation>
    <scope>NUCLEOTIDE SEQUENCE</scope>
    <source>
        <strain evidence="2">SECRCQ15</strain>
    </source>
</reference>
<sequence>MKNRLTILVIFLLMCSSFINQPTKASASKPISNEKMFEFLKEAYSAQVSLTAKYRSYDEVWGVLSPYFKDNYIKLFLKENLYEDNEGFIVYGTDFPIYFIPFFSYSEETKIVFNDDGNKAYVYEFFKAKIEGPVSYDSHYETLTLERIGSNWFISELEIGIEKSKELDKIERSKENVKQVDELTSVKQGSRILEKFLFWDPFRYTIYSLLEMDYRSPLYAGYLKGILK</sequence>
<dbReference type="InterPro" id="IPR025056">
    <property type="entry name" value="DUF3993"/>
</dbReference>
<dbReference type="RefSeq" id="WP_240252139.1">
    <property type="nucleotide sequence ID" value="NZ_JAKTTI010000001.1"/>
</dbReference>
<organism evidence="2 3">
    <name type="scientific">Fredinandcohnia quinoae</name>
    <dbReference type="NCBI Taxonomy" id="2918902"/>
    <lineage>
        <taxon>Bacteria</taxon>
        <taxon>Bacillati</taxon>
        <taxon>Bacillota</taxon>
        <taxon>Bacilli</taxon>
        <taxon>Bacillales</taxon>
        <taxon>Bacillaceae</taxon>
        <taxon>Fredinandcohnia</taxon>
    </lineage>
</organism>
<dbReference type="AlphaFoldDB" id="A0AAW5DY47"/>
<evidence type="ECO:0000313" key="3">
    <source>
        <dbReference type="Proteomes" id="UP001431131"/>
    </source>
</evidence>
<keyword evidence="3" id="KW-1185">Reference proteome</keyword>